<reference evidence="1 3" key="1">
    <citation type="submission" date="2015-01" db="EMBL/GenBank/DDBJ databases">
        <title>Evolution of Trichinella species and genotypes.</title>
        <authorList>
            <person name="Korhonen P.K."/>
            <person name="Edoardo P."/>
            <person name="Giuseppe L.R."/>
            <person name="Gasser R.B."/>
        </authorList>
    </citation>
    <scope>NUCLEOTIDE SEQUENCE [LARGE SCALE GENOMIC DNA]</scope>
    <source>
        <strain evidence="1">ISS3</strain>
    </source>
</reference>
<name>A0A0V0XJU7_TRISP</name>
<dbReference type="Proteomes" id="UP000054776">
    <property type="component" value="Unassembled WGS sequence"/>
</dbReference>
<organism evidence="1 3">
    <name type="scientific">Trichinella spiralis</name>
    <name type="common">Trichina worm</name>
    <dbReference type="NCBI Taxonomy" id="6334"/>
    <lineage>
        <taxon>Eukaryota</taxon>
        <taxon>Metazoa</taxon>
        <taxon>Ecdysozoa</taxon>
        <taxon>Nematoda</taxon>
        <taxon>Enoplea</taxon>
        <taxon>Dorylaimia</taxon>
        <taxon>Trichinellida</taxon>
        <taxon>Trichinellidae</taxon>
        <taxon>Trichinella</taxon>
    </lineage>
</organism>
<sequence length="34" mass="3907">MSGIKFSCFPTDYPHAPLSRVDVVVYKQLCFNDE</sequence>
<dbReference type="EMBL" id="JYDH01003956">
    <property type="protein sequence ID" value="KRY04946.1"/>
    <property type="molecule type" value="Genomic_DNA"/>
</dbReference>
<dbReference type="InParanoid" id="A0A0V0XJU7"/>
<gene>
    <name evidence="1" type="ORF">T01_118</name>
    <name evidence="2" type="ORF">T01_3806</name>
</gene>
<dbReference type="EMBL" id="JYDH01007192">
    <property type="protein sequence ID" value="KRX88287.1"/>
    <property type="molecule type" value="Genomic_DNA"/>
</dbReference>
<protein>
    <submittedName>
        <fullName evidence="1">Uncharacterized protein</fullName>
    </submittedName>
</protein>
<dbReference type="AlphaFoldDB" id="A0A0V0XJU7"/>
<evidence type="ECO:0000313" key="2">
    <source>
        <dbReference type="EMBL" id="KRY04946.1"/>
    </source>
</evidence>
<comment type="caution">
    <text evidence="1">The sequence shown here is derived from an EMBL/GenBank/DDBJ whole genome shotgun (WGS) entry which is preliminary data.</text>
</comment>
<proteinExistence type="predicted"/>
<keyword evidence="3" id="KW-1185">Reference proteome</keyword>
<accession>A0A0V0XJU7</accession>
<evidence type="ECO:0000313" key="1">
    <source>
        <dbReference type="EMBL" id="KRX88287.1"/>
    </source>
</evidence>
<evidence type="ECO:0000313" key="3">
    <source>
        <dbReference type="Proteomes" id="UP000054776"/>
    </source>
</evidence>